<keyword evidence="2" id="KW-1185">Reference proteome</keyword>
<gene>
    <name evidence="1" type="ORF">CKO42_06155</name>
</gene>
<protein>
    <submittedName>
        <fullName evidence="1">Uncharacterized protein</fullName>
    </submittedName>
</protein>
<comment type="caution">
    <text evidence="1">The sequence shown here is derived from an EMBL/GenBank/DDBJ whole genome shotgun (WGS) entry which is preliminary data.</text>
</comment>
<reference evidence="1 2" key="1">
    <citation type="journal article" date="2020" name="Microorganisms">
        <title>Osmotic Adaptation and Compatible Solute Biosynthesis of Phototrophic Bacteria as Revealed from Genome Analyses.</title>
        <authorList>
            <person name="Imhoff J.F."/>
            <person name="Rahn T."/>
            <person name="Kunzel S."/>
            <person name="Keller A."/>
            <person name="Neulinger S.C."/>
        </authorList>
    </citation>
    <scope>NUCLEOTIDE SEQUENCE [LARGE SCALE GENOMIC DNA]</scope>
    <source>
        <strain evidence="1 2">DSM 25653</strain>
    </source>
</reference>
<accession>A0A9X0W732</accession>
<evidence type="ECO:0000313" key="1">
    <source>
        <dbReference type="EMBL" id="MBK1618036.1"/>
    </source>
</evidence>
<proteinExistence type="predicted"/>
<evidence type="ECO:0000313" key="2">
    <source>
        <dbReference type="Proteomes" id="UP001138768"/>
    </source>
</evidence>
<dbReference type="EMBL" id="NRRY01000007">
    <property type="protein sequence ID" value="MBK1618036.1"/>
    <property type="molecule type" value="Genomic_DNA"/>
</dbReference>
<organism evidence="1 2">
    <name type="scientific">Lamprobacter modestohalophilus</name>
    <dbReference type="NCBI Taxonomy" id="1064514"/>
    <lineage>
        <taxon>Bacteria</taxon>
        <taxon>Pseudomonadati</taxon>
        <taxon>Pseudomonadota</taxon>
        <taxon>Gammaproteobacteria</taxon>
        <taxon>Chromatiales</taxon>
        <taxon>Chromatiaceae</taxon>
        <taxon>Lamprobacter</taxon>
    </lineage>
</organism>
<dbReference type="Proteomes" id="UP001138768">
    <property type="component" value="Unassembled WGS sequence"/>
</dbReference>
<dbReference type="AlphaFoldDB" id="A0A9X0W732"/>
<name>A0A9X0W732_9GAMM</name>
<sequence length="276" mass="30795">MQSVGSVEFRFSENPADPFLIGYDGVNLRFDYDYNPDARKNHNDWWQGIRAGAFDGEAKSAGNEDFDITTLYRSQDQVILYCLDIFNDLETAGFVEYSVYAFDDDAAGAPTTTTQRTITRGPWWWPSEETITATGNLNNVLDFLGAVNDVLEDQYQYTFGDRNWLNPADRWISGAIQVGIWESLYDDYDSTNTSLDITDGHFSVTGLSNKGETLLSHAFNQMVSSESLDRSQVLLFQPVTGGQTLIGDPFDVPAPGTLVLLLSGLFLVRKVSRGSR</sequence>